<dbReference type="InterPro" id="IPR020479">
    <property type="entry name" value="HD_metazoa"/>
</dbReference>
<evidence type="ECO:0000256" key="3">
    <source>
        <dbReference type="ARBA" id="ARBA00023155"/>
    </source>
</evidence>
<dbReference type="PRINTS" id="PR00024">
    <property type="entry name" value="HOMEOBOX"/>
</dbReference>
<evidence type="ECO:0000256" key="2">
    <source>
        <dbReference type="ARBA" id="ARBA00023125"/>
    </source>
</evidence>
<keyword evidence="10" id="KW-1185">Reference proteome</keyword>
<feature type="compositionally biased region" description="Low complexity" evidence="7">
    <location>
        <begin position="282"/>
        <end position="301"/>
    </location>
</feature>
<evidence type="ECO:0000259" key="8">
    <source>
        <dbReference type="PROSITE" id="PS50071"/>
    </source>
</evidence>
<dbReference type="InterPro" id="IPR017970">
    <property type="entry name" value="Homeobox_CS"/>
</dbReference>
<dbReference type="InterPro" id="IPR009057">
    <property type="entry name" value="Homeodomain-like_sf"/>
</dbReference>
<evidence type="ECO:0000256" key="4">
    <source>
        <dbReference type="ARBA" id="ARBA00023242"/>
    </source>
</evidence>
<feature type="DNA-binding region" description="Homeobox" evidence="5">
    <location>
        <begin position="147"/>
        <end position="206"/>
    </location>
</feature>
<evidence type="ECO:0000313" key="10">
    <source>
        <dbReference type="Proteomes" id="UP001651158"/>
    </source>
</evidence>
<evidence type="ECO:0000313" key="9">
    <source>
        <dbReference type="EMBL" id="KAL5111646.1"/>
    </source>
</evidence>
<evidence type="ECO:0000256" key="1">
    <source>
        <dbReference type="ARBA" id="ARBA00004123"/>
    </source>
</evidence>
<comment type="caution">
    <text evidence="9">The sequence shown here is derived from an EMBL/GenBank/DDBJ whole genome shotgun (WGS) entry which is preliminary data.</text>
</comment>
<dbReference type="InterPro" id="IPR050848">
    <property type="entry name" value="Homeobox_TF"/>
</dbReference>
<dbReference type="SUPFAM" id="SSF46689">
    <property type="entry name" value="Homeodomain-like"/>
    <property type="match status" value="1"/>
</dbReference>
<dbReference type="InterPro" id="IPR001356">
    <property type="entry name" value="HD"/>
</dbReference>
<evidence type="ECO:0000256" key="7">
    <source>
        <dbReference type="SAM" id="MobiDB-lite"/>
    </source>
</evidence>
<feature type="region of interest" description="Disordered" evidence="7">
    <location>
        <begin position="130"/>
        <end position="150"/>
    </location>
</feature>
<sequence>MYKPFNDTIASIPPFLTTVSHGEFLSHLTSGLTTLDTSSNAAVTSTPSTSLCLCPYPNTTPPFPLPLLPLQLPFCCSPPSAPLITSSPLPQPHRSDALPTGNPASAIITTEVREQHSSAIASHLTGKRKLKATSDTMEGQTVVGGDPKRYRTTYSPYQSRILEEVFQTERYISRPQRAQLATQLQLPENTIKVWFQNRRMKEKRQSMMLPSLAGSDPYLRETLLHVAKLYCDFQQKQHHSQPEAITSVEATPAVNARDGSGSASPMKEPWTGKCESSRSTCSLSPHAPSTSASASSFSVDSLCPPPEKSNLFRPF</sequence>
<name>A0ABR4QPJ0_9CEST</name>
<dbReference type="PROSITE" id="PS00027">
    <property type="entry name" value="HOMEOBOX_1"/>
    <property type="match status" value="1"/>
</dbReference>
<dbReference type="PROSITE" id="PS50071">
    <property type="entry name" value="HOMEOBOX_2"/>
    <property type="match status" value="1"/>
</dbReference>
<keyword evidence="4 5" id="KW-0539">Nucleus</keyword>
<comment type="subcellular location">
    <subcellularLocation>
        <location evidence="1 5 6">Nucleus</location>
    </subcellularLocation>
</comment>
<keyword evidence="3 5" id="KW-0371">Homeobox</keyword>
<evidence type="ECO:0000256" key="5">
    <source>
        <dbReference type="PROSITE-ProRule" id="PRU00108"/>
    </source>
</evidence>
<reference evidence="9 10" key="1">
    <citation type="journal article" date="2022" name="Front. Cell. Infect. Microbiol.">
        <title>The Genomes of Two Strains of Taenia crassiceps the Animal Model for the Study of Human Cysticercosis.</title>
        <authorList>
            <person name="Bobes R.J."/>
            <person name="Estrada K."/>
            <person name="Rios-Valencia D.G."/>
            <person name="Calderon-Gallegos A."/>
            <person name="de la Torre P."/>
            <person name="Carrero J.C."/>
            <person name="Sanchez-Flores A."/>
            <person name="Laclette J.P."/>
        </authorList>
    </citation>
    <scope>NUCLEOTIDE SEQUENCE [LARGE SCALE GENOMIC DNA]</scope>
    <source>
        <strain evidence="9">WFUcys</strain>
    </source>
</reference>
<dbReference type="PANTHER" id="PTHR24333:SF8">
    <property type="entry name" value="HOMEOBOX PROTEIN CEH-62"/>
    <property type="match status" value="1"/>
</dbReference>
<dbReference type="Gene3D" id="1.10.10.60">
    <property type="entry name" value="Homeodomain-like"/>
    <property type="match status" value="1"/>
</dbReference>
<dbReference type="SMART" id="SM00389">
    <property type="entry name" value="HOX"/>
    <property type="match status" value="1"/>
</dbReference>
<feature type="domain" description="Homeobox" evidence="8">
    <location>
        <begin position="145"/>
        <end position="205"/>
    </location>
</feature>
<dbReference type="Pfam" id="PF00046">
    <property type="entry name" value="Homeodomain"/>
    <property type="match status" value="1"/>
</dbReference>
<dbReference type="EMBL" id="JAKROA010000001">
    <property type="protein sequence ID" value="KAL5111646.1"/>
    <property type="molecule type" value="Genomic_DNA"/>
</dbReference>
<organism evidence="9 10">
    <name type="scientific">Taenia crassiceps</name>
    <dbReference type="NCBI Taxonomy" id="6207"/>
    <lineage>
        <taxon>Eukaryota</taxon>
        <taxon>Metazoa</taxon>
        <taxon>Spiralia</taxon>
        <taxon>Lophotrochozoa</taxon>
        <taxon>Platyhelminthes</taxon>
        <taxon>Cestoda</taxon>
        <taxon>Eucestoda</taxon>
        <taxon>Cyclophyllidea</taxon>
        <taxon>Taeniidae</taxon>
        <taxon>Taenia</taxon>
    </lineage>
</organism>
<dbReference type="CDD" id="cd00086">
    <property type="entry name" value="homeodomain"/>
    <property type="match status" value="1"/>
</dbReference>
<dbReference type="PANTHER" id="PTHR24333">
    <property type="entry name" value="HOMEO BOX HB9 LIKE A-RELATED"/>
    <property type="match status" value="1"/>
</dbReference>
<gene>
    <name evidence="9" type="ORF">TcWFU_002830</name>
</gene>
<accession>A0ABR4QPJ0</accession>
<feature type="region of interest" description="Disordered" evidence="7">
    <location>
        <begin position="241"/>
        <end position="302"/>
    </location>
</feature>
<dbReference type="Proteomes" id="UP001651158">
    <property type="component" value="Unassembled WGS sequence"/>
</dbReference>
<evidence type="ECO:0000256" key="6">
    <source>
        <dbReference type="RuleBase" id="RU000682"/>
    </source>
</evidence>
<keyword evidence="2 5" id="KW-0238">DNA-binding</keyword>
<protein>
    <submittedName>
        <fullName evidence="9">Segmentation protein even-skipped</fullName>
    </submittedName>
</protein>
<proteinExistence type="predicted"/>